<evidence type="ECO:0000256" key="1">
    <source>
        <dbReference type="ARBA" id="ARBA00004123"/>
    </source>
</evidence>
<comment type="subcellular location">
    <subcellularLocation>
        <location evidence="1">Nucleus</location>
    </subcellularLocation>
</comment>
<evidence type="ECO:0000256" key="4">
    <source>
        <dbReference type="ARBA" id="ARBA00023242"/>
    </source>
</evidence>
<keyword evidence="4" id="KW-0539">Nucleus</keyword>
<organism evidence="8 9">
    <name type="scientific">Ictalurus punctatus</name>
    <name type="common">Channel catfish</name>
    <name type="synonym">Silurus punctatus</name>
    <dbReference type="NCBI Taxonomy" id="7998"/>
    <lineage>
        <taxon>Eukaryota</taxon>
        <taxon>Metazoa</taxon>
        <taxon>Chordata</taxon>
        <taxon>Craniata</taxon>
        <taxon>Vertebrata</taxon>
        <taxon>Euteleostomi</taxon>
        <taxon>Actinopterygii</taxon>
        <taxon>Neopterygii</taxon>
        <taxon>Teleostei</taxon>
        <taxon>Ostariophysi</taxon>
        <taxon>Siluriformes</taxon>
        <taxon>Ictaluridae</taxon>
        <taxon>Ictalurus</taxon>
    </lineage>
</organism>
<evidence type="ECO:0000256" key="3">
    <source>
        <dbReference type="ARBA" id="ARBA00023163"/>
    </source>
</evidence>
<dbReference type="InterPro" id="IPR019136">
    <property type="entry name" value="TF_IIIC_su-5_HTH"/>
</dbReference>
<dbReference type="InterPro" id="IPR040454">
    <property type="entry name" value="TF_IIIC_Tfc1/Sfc1"/>
</dbReference>
<evidence type="ECO:0000256" key="2">
    <source>
        <dbReference type="ARBA" id="ARBA00023125"/>
    </source>
</evidence>
<name>A0A979FBZ8_ICTPU</name>
<dbReference type="RefSeq" id="XP_047017692.1">
    <property type="nucleotide sequence ID" value="XM_047161736.2"/>
</dbReference>
<feature type="domain" description="Transcription factor IIIC subunit 5 HTH" evidence="6">
    <location>
        <begin position="166"/>
        <end position="321"/>
    </location>
</feature>
<evidence type="ECO:0000259" key="7">
    <source>
        <dbReference type="Pfam" id="PF17682"/>
    </source>
</evidence>
<keyword evidence="3" id="KW-0804">Transcription</keyword>
<dbReference type="Pfam" id="PF09734">
    <property type="entry name" value="Tau95"/>
    <property type="match status" value="1"/>
</dbReference>
<feature type="region of interest" description="Disordered" evidence="5">
    <location>
        <begin position="476"/>
        <end position="532"/>
    </location>
</feature>
<dbReference type="CTD" id="9328"/>
<gene>
    <name evidence="9" type="primary">gtf3c5</name>
</gene>
<keyword evidence="2" id="KW-0238">DNA-binding</keyword>
<dbReference type="GO" id="GO:0001002">
    <property type="term" value="F:RNA polymerase III type 1 promoter sequence-specific DNA binding"/>
    <property type="evidence" value="ECO:0007669"/>
    <property type="project" value="TreeGrafter"/>
</dbReference>
<dbReference type="FunFam" id="3.30.200.160:FF:000002">
    <property type="entry name" value="Transcription factor IIIC, subunit 5"/>
    <property type="match status" value="1"/>
</dbReference>
<proteinExistence type="predicted"/>
<dbReference type="Pfam" id="PF17682">
    <property type="entry name" value="Tau95_N"/>
    <property type="match status" value="1"/>
</dbReference>
<dbReference type="Proteomes" id="UP000221080">
    <property type="component" value="Chromosome 18"/>
</dbReference>
<dbReference type="AlphaFoldDB" id="A0A979FBZ8"/>
<dbReference type="InterPro" id="IPR042536">
    <property type="entry name" value="TFIIIC_tauA_Sfc1"/>
</dbReference>
<keyword evidence="8" id="KW-1185">Reference proteome</keyword>
<dbReference type="InterPro" id="IPR041499">
    <property type="entry name" value="Tfc1/Sfc1_N"/>
</dbReference>
<reference evidence="9" key="2">
    <citation type="submission" date="2025-08" db="UniProtKB">
        <authorList>
            <consortium name="RefSeq"/>
        </authorList>
    </citation>
    <scope>IDENTIFICATION</scope>
    <source>
        <tissue evidence="9">Blood</tissue>
    </source>
</reference>
<evidence type="ECO:0000259" key="6">
    <source>
        <dbReference type="Pfam" id="PF09734"/>
    </source>
</evidence>
<feature type="compositionally biased region" description="Acidic residues" evidence="5">
    <location>
        <begin position="496"/>
        <end position="532"/>
    </location>
</feature>
<evidence type="ECO:0000313" key="8">
    <source>
        <dbReference type="Proteomes" id="UP000221080"/>
    </source>
</evidence>
<dbReference type="GO" id="GO:0001003">
    <property type="term" value="F:RNA polymerase III type 2 promoter sequence-specific DNA binding"/>
    <property type="evidence" value="ECO:0007669"/>
    <property type="project" value="TreeGrafter"/>
</dbReference>
<reference evidence="8" key="1">
    <citation type="journal article" date="2016" name="Nat. Commun.">
        <title>The channel catfish genome sequence provides insights into the evolution of scale formation in teleosts.</title>
        <authorList>
            <person name="Liu Z."/>
            <person name="Liu S."/>
            <person name="Yao J."/>
            <person name="Bao L."/>
            <person name="Zhang J."/>
            <person name="Li Y."/>
            <person name="Jiang C."/>
            <person name="Sun L."/>
            <person name="Wang R."/>
            <person name="Zhang Y."/>
            <person name="Zhou T."/>
            <person name="Zeng Q."/>
            <person name="Fu Q."/>
            <person name="Gao S."/>
            <person name="Li N."/>
            <person name="Koren S."/>
            <person name="Jiang Y."/>
            <person name="Zimin A."/>
            <person name="Xu P."/>
            <person name="Phillippy A.M."/>
            <person name="Geng X."/>
            <person name="Song L."/>
            <person name="Sun F."/>
            <person name="Li C."/>
            <person name="Wang X."/>
            <person name="Chen A."/>
            <person name="Jin Y."/>
            <person name="Yuan Z."/>
            <person name="Yang Y."/>
            <person name="Tan S."/>
            <person name="Peatman E."/>
            <person name="Lu J."/>
            <person name="Qin Z."/>
            <person name="Dunham R."/>
            <person name="Li Z."/>
            <person name="Sonstegard T."/>
            <person name="Feng J."/>
            <person name="Danzmann R.G."/>
            <person name="Schroeder S."/>
            <person name="Scheffler B."/>
            <person name="Duke M.V."/>
            <person name="Ballard L."/>
            <person name="Kucuktas H."/>
            <person name="Kaltenboeck L."/>
            <person name="Liu H."/>
            <person name="Armbruster J."/>
            <person name="Xie Y."/>
            <person name="Kirby M.L."/>
            <person name="Tian Y."/>
            <person name="Flanagan M.E."/>
            <person name="Mu W."/>
            <person name="Waldbieser G.C."/>
        </authorList>
    </citation>
    <scope>NUCLEOTIDE SEQUENCE [LARGE SCALE GENOMIC DNA]</scope>
    <source>
        <strain evidence="8">SDA103</strain>
    </source>
</reference>
<dbReference type="GO" id="GO:0006384">
    <property type="term" value="P:transcription initiation at RNA polymerase III promoter"/>
    <property type="evidence" value="ECO:0007669"/>
    <property type="project" value="InterPro"/>
</dbReference>
<feature type="domain" description="Transcription factor IIIC subunit Tfc1/Sfc1 triple barrel" evidence="7">
    <location>
        <begin position="32"/>
        <end position="131"/>
    </location>
</feature>
<dbReference type="OrthoDB" id="5598268at2759"/>
<dbReference type="GeneID" id="108279334"/>
<sequence>MDVKVNTASSDTEAECKSKDAATVPLSETRLVCIEYPGLVNNVDKMLATIGGEQGLSKTYGDSSKRLELRYRPQDPFCHPVCGNRYSSTNLLIRVRRRTNRRSGESHVIMEILGLIDTTYKFQGMADFQYLAMHREADGSQISLYDKVILCKPEKKAFFDQSVPLFLPPPIFSRLDNPVDYYYRPDIVHKEGNAPHLLTKENLIGPNRARRAHNAIFVIFEDKTVPTEPLEAAKVNWQKNAMHHSDLKAEEEMRKLFERRPIWSRNAVKANINIHPEKLKILLPILAYYMLTGPWRSLWVRFGYDPRKHTEAKIYQVLDFRIRCGVRHGNSFNDIPVKAKRSAYQYTLPTSVNKAAPQAASVKDIAQESSSSTLSSSTKYILKDSVYIFREGMLPPYRQMFYQLCDLDVENFTVHLPACLVNASSRLIPVRIKSIIHKNDGKEEVCDERDGWCLPRTSDELRNIISSMIAQVARAKRPSLSSPKLRPVRAGRKIEESDEDEDDNDEDDDDDDEDFKPDGSENEMETEMLDYM</sequence>
<accession>A0A979FBZ8</accession>
<dbReference type="PANTHER" id="PTHR13230:SF5">
    <property type="entry name" value="GENERAL TRANSCRIPTION FACTOR 3C POLYPEPTIDE 5"/>
    <property type="match status" value="1"/>
</dbReference>
<dbReference type="GO" id="GO:0000127">
    <property type="term" value="C:transcription factor TFIIIC complex"/>
    <property type="evidence" value="ECO:0007669"/>
    <property type="project" value="InterPro"/>
</dbReference>
<dbReference type="Gene3D" id="3.30.200.160">
    <property type="entry name" value="TFIIIC, subcomplex tauA, subunit Sfc1, barrel domain"/>
    <property type="match status" value="1"/>
</dbReference>
<evidence type="ECO:0000256" key="5">
    <source>
        <dbReference type="SAM" id="MobiDB-lite"/>
    </source>
</evidence>
<dbReference type="PANTHER" id="PTHR13230">
    <property type="entry name" value="GENERAL TRANSCRIPTION FACTOR IIIC, POLYPEPTIDE 5"/>
    <property type="match status" value="1"/>
</dbReference>
<evidence type="ECO:0000313" key="9">
    <source>
        <dbReference type="RefSeq" id="XP_047017692.1"/>
    </source>
</evidence>
<protein>
    <submittedName>
        <fullName evidence="9">General transcription factor 3C polypeptide 5 isoform X1</fullName>
    </submittedName>
</protein>
<dbReference type="GO" id="GO:0005634">
    <property type="term" value="C:nucleus"/>
    <property type="evidence" value="ECO:0007669"/>
    <property type="project" value="UniProtKB-SubCell"/>
</dbReference>